<accession>A0A3A2Z7U4</accession>
<comment type="caution">
    <text evidence="2">The sequence shown here is derived from an EMBL/GenBank/DDBJ whole genome shotgun (WGS) entry which is preliminary data.</text>
</comment>
<dbReference type="InterPro" id="IPR021514">
    <property type="entry name" value="DUF3176"/>
</dbReference>
<dbReference type="EMBL" id="MVGC01000588">
    <property type="protein sequence ID" value="RJE18263.1"/>
    <property type="molecule type" value="Genomic_DNA"/>
</dbReference>
<gene>
    <name evidence="2" type="ORF">PHISCL_09399</name>
</gene>
<keyword evidence="1" id="KW-0472">Membrane</keyword>
<keyword evidence="3" id="KW-1185">Reference proteome</keyword>
<feature type="transmembrane region" description="Helical" evidence="1">
    <location>
        <begin position="427"/>
        <end position="450"/>
    </location>
</feature>
<organism evidence="2 3">
    <name type="scientific">Aspergillus sclerotialis</name>
    <dbReference type="NCBI Taxonomy" id="2070753"/>
    <lineage>
        <taxon>Eukaryota</taxon>
        <taxon>Fungi</taxon>
        <taxon>Dikarya</taxon>
        <taxon>Ascomycota</taxon>
        <taxon>Pezizomycotina</taxon>
        <taxon>Eurotiomycetes</taxon>
        <taxon>Eurotiomycetidae</taxon>
        <taxon>Eurotiales</taxon>
        <taxon>Aspergillaceae</taxon>
        <taxon>Aspergillus</taxon>
        <taxon>Aspergillus subgen. Polypaecilum</taxon>
    </lineage>
</organism>
<feature type="transmembrane region" description="Helical" evidence="1">
    <location>
        <begin position="124"/>
        <end position="146"/>
    </location>
</feature>
<keyword evidence="1" id="KW-0812">Transmembrane</keyword>
<feature type="transmembrane region" description="Helical" evidence="1">
    <location>
        <begin position="30"/>
        <end position="54"/>
    </location>
</feature>
<name>A0A3A2Z7U4_9EURO</name>
<dbReference type="PANTHER" id="PTHR35394">
    <property type="entry name" value="DUF3176 DOMAIN-CONTAINING PROTEIN"/>
    <property type="match status" value="1"/>
</dbReference>
<evidence type="ECO:0000313" key="3">
    <source>
        <dbReference type="Proteomes" id="UP000266188"/>
    </source>
</evidence>
<reference evidence="3" key="1">
    <citation type="submission" date="2017-02" db="EMBL/GenBank/DDBJ databases">
        <authorList>
            <person name="Tafer H."/>
            <person name="Lopandic K."/>
        </authorList>
    </citation>
    <scope>NUCLEOTIDE SEQUENCE [LARGE SCALE GENOMIC DNA]</scope>
    <source>
        <strain evidence="3">CBS 366.77</strain>
    </source>
</reference>
<sequence length="511" mass="57475">MQQENPHQCQKNQNLRLQRQKKVFDWAGSWIWEIGGAALSIVCIALLIGFLAYVNRKPYPNWQYQASPNTVVSIIVTVAKAAMLAPVSSCLSQLKWTQYQTPTPLYHIHVLDEASRGPWGAFQLLWVFTPSLATVGAVLAILALAIDPFAQQILSYPSHHVLPANETASVQRAQEYIPGIRADDPATGGLPAPLQIAILNRISEARTPSSQLALQYVTENWEYGRRGDALVLDRREWTCVTKLRNEEIFGIKNAIASLLEVDYAHNTIYTLENATKFEEKPKITQCGVFFCEKQYTDNYFSLHHHQVQPSRSQPLFVKNDSMEPSTIRLFLPPGTKTLSENSTYITDGNTFGLLNSQLTRLLNTTSPFASDMSTNYEMFIILSNFKNINETLTSLTTSLTDVIRASPYSIQVLGQAFRTTTFISVRWPWIIFPTAAVLLSTVLLMVTAITSRRLHTVGWKSCVLELLVGRLETRPEHALGPLRNVDEMQRMSKKIKVTMRDDGGTVSFVEH</sequence>
<dbReference type="Pfam" id="PF11374">
    <property type="entry name" value="DUF3176"/>
    <property type="match status" value="1"/>
</dbReference>
<dbReference type="AlphaFoldDB" id="A0A3A2Z7U4"/>
<evidence type="ECO:0000256" key="1">
    <source>
        <dbReference type="SAM" id="Phobius"/>
    </source>
</evidence>
<keyword evidence="1" id="KW-1133">Transmembrane helix</keyword>
<dbReference type="OrthoDB" id="5376804at2759"/>
<dbReference type="Proteomes" id="UP000266188">
    <property type="component" value="Unassembled WGS sequence"/>
</dbReference>
<proteinExistence type="predicted"/>
<evidence type="ECO:0000313" key="2">
    <source>
        <dbReference type="EMBL" id="RJE18263.1"/>
    </source>
</evidence>
<dbReference type="PANTHER" id="PTHR35394:SF5">
    <property type="entry name" value="DUF3176 DOMAIN-CONTAINING PROTEIN"/>
    <property type="match status" value="1"/>
</dbReference>
<protein>
    <submittedName>
        <fullName evidence="2">Uncharacterized protein</fullName>
    </submittedName>
</protein>